<dbReference type="AlphaFoldDB" id="A0A6J5CPM4"/>
<name>A0A6J5CPM4_9BURK</name>
<protein>
    <submittedName>
        <fullName evidence="1">Uncharacterized protein</fullName>
    </submittedName>
</protein>
<proteinExistence type="predicted"/>
<evidence type="ECO:0000313" key="2">
    <source>
        <dbReference type="Proteomes" id="UP000494249"/>
    </source>
</evidence>
<accession>A0A6J5CPM4</accession>
<organism evidence="1 2">
    <name type="scientific">Paraburkholderia phenoliruptrix</name>
    <dbReference type="NCBI Taxonomy" id="252970"/>
    <lineage>
        <taxon>Bacteria</taxon>
        <taxon>Pseudomonadati</taxon>
        <taxon>Pseudomonadota</taxon>
        <taxon>Betaproteobacteria</taxon>
        <taxon>Burkholderiales</taxon>
        <taxon>Burkholderiaceae</taxon>
        <taxon>Paraburkholderia</taxon>
    </lineage>
</organism>
<sequence length="387" mass="42462">MLIVIVSVFAVLLLWPKEEPTQTPWFWTCVTVYPFGLAAFVVLRRYSVFEGSRLDAIAWNRAREDHMDQVFDGASRPLAVLAATCRFSSEAKDDDFGELMHGSVKLEPQTSPKPDAPPINARWFEKPDADESGIRFKRDDERRPYVVAWAFSVVTDSIADAIRSLPAESRLTVELVLPGIAKTDEVLAIWNRQWATLDFRPAQVRVVAENPDLMYVDAWLDRINQKRDDEVRLVVGVRLNAIHQALTPEGSAEALVAILLAPEAVARTCKLAPLAMLHRPNGTEDCAIDDALARALQWGRAEAVGVKRIWQGGLDVSEANAATKALVKAGIGAKVANIDYMVGHAGAVAPWLVVAYAACAAVRDEAPQIVVTTDKAGVCFAVLRNIS</sequence>
<dbReference type="EMBL" id="CADIKB010000099">
    <property type="protein sequence ID" value="CAB3743055.1"/>
    <property type="molecule type" value="Genomic_DNA"/>
</dbReference>
<reference evidence="1 2" key="1">
    <citation type="submission" date="2020-04" db="EMBL/GenBank/DDBJ databases">
        <authorList>
            <person name="De Canck E."/>
        </authorList>
    </citation>
    <scope>NUCLEOTIDE SEQUENCE [LARGE SCALE GENOMIC DNA]</scope>
    <source>
        <strain evidence="1 2">LMG 22037</strain>
    </source>
</reference>
<gene>
    <name evidence="1" type="ORF">LMG22037_06657</name>
</gene>
<dbReference type="Proteomes" id="UP000494249">
    <property type="component" value="Unassembled WGS sequence"/>
</dbReference>
<evidence type="ECO:0000313" key="1">
    <source>
        <dbReference type="EMBL" id="CAB3743055.1"/>
    </source>
</evidence>